<name>A0ABP0JWE5_9DINO</name>
<protein>
    <recommendedName>
        <fullName evidence="4">Transmembrane protein</fullName>
    </recommendedName>
</protein>
<keyword evidence="1" id="KW-1133">Transmembrane helix</keyword>
<proteinExistence type="predicted"/>
<gene>
    <name evidence="2" type="ORF">SCF082_LOCUS14048</name>
</gene>
<keyword evidence="1" id="KW-0812">Transmembrane</keyword>
<reference evidence="2 3" key="1">
    <citation type="submission" date="2024-02" db="EMBL/GenBank/DDBJ databases">
        <authorList>
            <person name="Chen Y."/>
            <person name="Shah S."/>
            <person name="Dougan E. K."/>
            <person name="Thang M."/>
            <person name="Chan C."/>
        </authorList>
    </citation>
    <scope>NUCLEOTIDE SEQUENCE [LARGE SCALE GENOMIC DNA]</scope>
</reference>
<feature type="transmembrane region" description="Helical" evidence="1">
    <location>
        <begin position="221"/>
        <end position="240"/>
    </location>
</feature>
<feature type="transmembrane region" description="Helical" evidence="1">
    <location>
        <begin position="246"/>
        <end position="266"/>
    </location>
</feature>
<comment type="caution">
    <text evidence="2">The sequence shown here is derived from an EMBL/GenBank/DDBJ whole genome shotgun (WGS) entry which is preliminary data.</text>
</comment>
<feature type="transmembrane region" description="Helical" evidence="1">
    <location>
        <begin position="186"/>
        <end position="209"/>
    </location>
</feature>
<evidence type="ECO:0000256" key="1">
    <source>
        <dbReference type="SAM" id="Phobius"/>
    </source>
</evidence>
<keyword evidence="3" id="KW-1185">Reference proteome</keyword>
<sequence>MTQQQVSGLIGGTSPGNVLAPYNPPSTDGAWAWNHGCTSLSTVGAVVKGGAYRGSDVFCSCVVAELRESPKRSQILNPALEKNASLAVGEEQCTQTFAQYLGVPWLVFQVVAGALVYLVLIPMLVWRLWKVRVFSRRCNRRLGDVPQTKFFAMGLLIAVSVGIELIDPLGMRDILPIALYNVLDELDGASCIMLGLLITEFWANAAKGFNRRSFPKYTKRVFYGGTVSLLVGFRLYSMSVPERYNFFQGVAGLLTVGILLTLLGLAHNNVKTIQKFLLGMRSSELTGFGATSTNANPVSLNSSSAQSELDELEATNVSSEVSTANNAGTRQGVSRGRDRASVDRVISQLKKKYRFFFGIVLLAVLVLSFTSVVRVTAPLEEQKWEFTVEGIELEVVFVVAFR</sequence>
<feature type="non-terminal residue" evidence="2">
    <location>
        <position position="402"/>
    </location>
</feature>
<evidence type="ECO:0000313" key="2">
    <source>
        <dbReference type="EMBL" id="CAK9018352.1"/>
    </source>
</evidence>
<feature type="transmembrane region" description="Helical" evidence="1">
    <location>
        <begin position="106"/>
        <end position="129"/>
    </location>
</feature>
<feature type="transmembrane region" description="Helical" evidence="1">
    <location>
        <begin position="150"/>
        <end position="166"/>
    </location>
</feature>
<dbReference type="EMBL" id="CAXAMM010008761">
    <property type="protein sequence ID" value="CAK9018352.1"/>
    <property type="molecule type" value="Genomic_DNA"/>
</dbReference>
<organism evidence="2 3">
    <name type="scientific">Durusdinium trenchii</name>
    <dbReference type="NCBI Taxonomy" id="1381693"/>
    <lineage>
        <taxon>Eukaryota</taxon>
        <taxon>Sar</taxon>
        <taxon>Alveolata</taxon>
        <taxon>Dinophyceae</taxon>
        <taxon>Suessiales</taxon>
        <taxon>Symbiodiniaceae</taxon>
        <taxon>Durusdinium</taxon>
    </lineage>
</organism>
<accession>A0ABP0JWE5</accession>
<feature type="transmembrane region" description="Helical" evidence="1">
    <location>
        <begin position="355"/>
        <end position="377"/>
    </location>
</feature>
<keyword evidence="1" id="KW-0472">Membrane</keyword>
<evidence type="ECO:0000313" key="3">
    <source>
        <dbReference type="Proteomes" id="UP001642464"/>
    </source>
</evidence>
<dbReference type="Proteomes" id="UP001642464">
    <property type="component" value="Unassembled WGS sequence"/>
</dbReference>
<evidence type="ECO:0008006" key="4">
    <source>
        <dbReference type="Google" id="ProtNLM"/>
    </source>
</evidence>